<evidence type="ECO:0000313" key="2">
    <source>
        <dbReference type="EMBL" id="OAF16639.1"/>
    </source>
</evidence>
<sequence>MRDELTADELAFLLRQGLGPDDVLDVRRMTRSYWFQEIKRLNKTIALGSACKKGGHRLRSRKGHCVQCDSSKIAFAGRHDLTQYLYIAGSLRARLIKIGVCKDLRQRIRQICTERHGDARDWEVIYAVEIERAGEIEERVLSRLGHFAIHSHYWKNGSLQQSIELRRCSISQALEAMSAGDRGEGLLSRHQLA</sequence>
<feature type="domain" description="Bacteriophage T5 Orf172 DNA-binding" evidence="1">
    <location>
        <begin position="84"/>
        <end position="150"/>
    </location>
</feature>
<dbReference type="OrthoDB" id="7063676at2"/>
<dbReference type="AlphaFoldDB" id="A0A176Z7G1"/>
<evidence type="ECO:0000313" key="3">
    <source>
        <dbReference type="Proteomes" id="UP000076959"/>
    </source>
</evidence>
<dbReference type="STRING" id="1505087.AYJ54_37800"/>
<dbReference type="Pfam" id="PF10544">
    <property type="entry name" value="T5orf172"/>
    <property type="match status" value="1"/>
</dbReference>
<reference evidence="2 3" key="1">
    <citation type="submission" date="2016-03" db="EMBL/GenBank/DDBJ databases">
        <title>Draft Genome Sequence of the Strain BR 10245 (Bradyrhizobium sp.) isolated from nodules of Centrolobium paraense.</title>
        <authorList>
            <person name="Simoes-Araujo J.L.Sr."/>
            <person name="Barauna A.C."/>
            <person name="Silva K."/>
            <person name="Zilli J.E."/>
        </authorList>
    </citation>
    <scope>NUCLEOTIDE SEQUENCE [LARGE SCALE GENOMIC DNA]</scope>
    <source>
        <strain evidence="2 3">BR 10245</strain>
    </source>
</reference>
<protein>
    <recommendedName>
        <fullName evidence="1">Bacteriophage T5 Orf172 DNA-binding domain-containing protein</fullName>
    </recommendedName>
</protein>
<name>A0A176Z7G1_9BRAD</name>
<gene>
    <name evidence="2" type="ORF">AYJ54_37800</name>
</gene>
<proteinExistence type="predicted"/>
<dbReference type="EMBL" id="LUUB01000011">
    <property type="protein sequence ID" value="OAF16639.1"/>
    <property type="molecule type" value="Genomic_DNA"/>
</dbReference>
<dbReference type="Proteomes" id="UP000076959">
    <property type="component" value="Unassembled WGS sequence"/>
</dbReference>
<evidence type="ECO:0000259" key="1">
    <source>
        <dbReference type="Pfam" id="PF10544"/>
    </source>
</evidence>
<comment type="caution">
    <text evidence="2">The sequence shown here is derived from an EMBL/GenBank/DDBJ whole genome shotgun (WGS) entry which is preliminary data.</text>
</comment>
<accession>A0A176Z7G1</accession>
<keyword evidence="3" id="KW-1185">Reference proteome</keyword>
<dbReference type="InterPro" id="IPR018306">
    <property type="entry name" value="Phage_T5_Orf172_DNA-bd"/>
</dbReference>
<organism evidence="2 3">
    <name type="scientific">Bradyrhizobium centrolobii</name>
    <dbReference type="NCBI Taxonomy" id="1505087"/>
    <lineage>
        <taxon>Bacteria</taxon>
        <taxon>Pseudomonadati</taxon>
        <taxon>Pseudomonadota</taxon>
        <taxon>Alphaproteobacteria</taxon>
        <taxon>Hyphomicrobiales</taxon>
        <taxon>Nitrobacteraceae</taxon>
        <taxon>Bradyrhizobium</taxon>
    </lineage>
</organism>